<organism evidence="3 4">
    <name type="scientific">Caballeronia mineralivorans PML1(12)</name>
    <dbReference type="NCBI Taxonomy" id="908627"/>
    <lineage>
        <taxon>Bacteria</taxon>
        <taxon>Pseudomonadati</taxon>
        <taxon>Pseudomonadota</taxon>
        <taxon>Betaproteobacteria</taxon>
        <taxon>Burkholderiales</taxon>
        <taxon>Burkholderiaceae</taxon>
        <taxon>Caballeronia</taxon>
    </lineage>
</organism>
<keyword evidence="4" id="KW-1185">Reference proteome</keyword>
<name>A0A0J1CNJ6_9BURK</name>
<protein>
    <submittedName>
        <fullName evidence="3">Transporter</fullName>
    </submittedName>
</protein>
<keyword evidence="1" id="KW-0732">Signal</keyword>
<proteinExistence type="predicted"/>
<dbReference type="PANTHER" id="PTHR34606:SF15">
    <property type="entry name" value="BON DOMAIN-CONTAINING PROTEIN"/>
    <property type="match status" value="1"/>
</dbReference>
<evidence type="ECO:0000313" key="3">
    <source>
        <dbReference type="EMBL" id="KLU22114.1"/>
    </source>
</evidence>
<comment type="caution">
    <text evidence="3">The sequence shown here is derived from an EMBL/GenBank/DDBJ whole genome shotgun (WGS) entry which is preliminary data.</text>
</comment>
<feature type="signal peptide" evidence="1">
    <location>
        <begin position="1"/>
        <end position="26"/>
    </location>
</feature>
<dbReference type="Gene3D" id="3.30.1340.30">
    <property type="match status" value="1"/>
</dbReference>
<dbReference type="RefSeq" id="WP_047896245.1">
    <property type="nucleotide sequence ID" value="NZ_AEJF01000188.1"/>
</dbReference>
<dbReference type="InterPro" id="IPR014004">
    <property type="entry name" value="Transpt-assoc_nodulatn_dom_bac"/>
</dbReference>
<dbReference type="Pfam" id="PF04972">
    <property type="entry name" value="BON"/>
    <property type="match status" value="1"/>
</dbReference>
<dbReference type="PROSITE" id="PS50914">
    <property type="entry name" value="BON"/>
    <property type="match status" value="1"/>
</dbReference>
<feature type="chain" id="PRO_5005248985" evidence="1">
    <location>
        <begin position="27"/>
        <end position="110"/>
    </location>
</feature>
<evidence type="ECO:0000313" key="4">
    <source>
        <dbReference type="Proteomes" id="UP000035963"/>
    </source>
</evidence>
<evidence type="ECO:0000259" key="2">
    <source>
        <dbReference type="PROSITE" id="PS50914"/>
    </source>
</evidence>
<dbReference type="SMART" id="SM00749">
    <property type="entry name" value="BON"/>
    <property type="match status" value="1"/>
</dbReference>
<dbReference type="OrthoDB" id="9808091at2"/>
<dbReference type="EMBL" id="AEJF01000188">
    <property type="protein sequence ID" value="KLU22114.1"/>
    <property type="molecule type" value="Genomic_DNA"/>
</dbReference>
<sequence>MKSTQILKAAGSIACVVFALNVNAQAATTSTGASTSIGTKVDDTAITTKIKAELLGAKNVKSTHIHVKTRAGVVSLTGTVPSSEDKSGAEDVVSKVDGVASVRNHLKVVQ</sequence>
<dbReference type="InterPro" id="IPR051686">
    <property type="entry name" value="Lipoprotein_DolP"/>
</dbReference>
<dbReference type="Proteomes" id="UP000035963">
    <property type="component" value="Unassembled WGS sequence"/>
</dbReference>
<dbReference type="PANTHER" id="PTHR34606">
    <property type="entry name" value="BON DOMAIN-CONTAINING PROTEIN"/>
    <property type="match status" value="1"/>
</dbReference>
<gene>
    <name evidence="3" type="ORF">EOS_32140</name>
</gene>
<dbReference type="InterPro" id="IPR007055">
    <property type="entry name" value="BON_dom"/>
</dbReference>
<accession>A0A0J1CNJ6</accession>
<reference evidence="3 4" key="1">
    <citation type="journal article" date="2015" name="Genome Announc.">
        <title>Draft Genome Sequence of Burkholderia sp. Strain PML1(12), an Ectomycorrhizosphere-Inhabiting Bacterium with Effective Mineral-Weathering Ability.</title>
        <authorList>
            <person name="Uroz S."/>
            <person name="Oger P."/>
        </authorList>
    </citation>
    <scope>NUCLEOTIDE SEQUENCE [LARGE SCALE GENOMIC DNA]</scope>
    <source>
        <strain evidence="4">PML1(12)</strain>
    </source>
</reference>
<dbReference type="PATRIC" id="fig|908627.4.peg.7171"/>
<dbReference type="AlphaFoldDB" id="A0A0J1CNJ6"/>
<feature type="domain" description="BON" evidence="2">
    <location>
        <begin position="42"/>
        <end position="110"/>
    </location>
</feature>
<evidence type="ECO:0000256" key="1">
    <source>
        <dbReference type="SAM" id="SignalP"/>
    </source>
</evidence>